<feature type="domain" description="Orn/DAP/Arg decarboxylase 2 C-terminal" evidence="15">
    <location>
        <begin position="30"/>
        <end position="369"/>
    </location>
</feature>
<dbReference type="Pfam" id="PF02784">
    <property type="entry name" value="Orn_Arg_deC_N"/>
    <property type="match status" value="1"/>
</dbReference>
<evidence type="ECO:0000256" key="13">
    <source>
        <dbReference type="PIRSR" id="PIRSR600183-50"/>
    </source>
</evidence>
<dbReference type="AlphaFoldDB" id="A0A2J0LJF9"/>
<evidence type="ECO:0000259" key="15">
    <source>
        <dbReference type="Pfam" id="PF00278"/>
    </source>
</evidence>
<evidence type="ECO:0000256" key="1">
    <source>
        <dbReference type="ARBA" id="ARBA00001933"/>
    </source>
</evidence>
<protein>
    <recommendedName>
        <fullName evidence="11 12">Diaminopimelate decarboxylase</fullName>
        <shortName evidence="12">DAP decarboxylase</shortName>
        <shortName evidence="12">DAPDC</shortName>
        <ecNumber evidence="10 12">4.1.1.20</ecNumber>
    </recommendedName>
</protein>
<evidence type="ECO:0000256" key="12">
    <source>
        <dbReference type="HAMAP-Rule" id="MF_02120"/>
    </source>
</evidence>
<dbReference type="InterPro" id="IPR002986">
    <property type="entry name" value="DAP_deCOOHase_LysA"/>
</dbReference>
<dbReference type="Pfam" id="PF00278">
    <property type="entry name" value="Orn_DAP_Arg_deC"/>
    <property type="match status" value="1"/>
</dbReference>
<dbReference type="InterPro" id="IPR009006">
    <property type="entry name" value="Ala_racemase/Decarboxylase_C"/>
</dbReference>
<evidence type="ECO:0000313" key="18">
    <source>
        <dbReference type="Proteomes" id="UP000231267"/>
    </source>
</evidence>
<dbReference type="Gene3D" id="3.20.20.10">
    <property type="entry name" value="Alanine racemase"/>
    <property type="match status" value="1"/>
</dbReference>
<proteinExistence type="inferred from homology"/>
<evidence type="ECO:0000256" key="7">
    <source>
        <dbReference type="ARBA" id="ARBA00050464"/>
    </source>
</evidence>
<dbReference type="Proteomes" id="UP000231267">
    <property type="component" value="Unassembled WGS sequence"/>
</dbReference>
<dbReference type="FunFam" id="3.20.20.10:FF:000003">
    <property type="entry name" value="Diaminopimelate decarboxylase"/>
    <property type="match status" value="1"/>
</dbReference>
<dbReference type="GO" id="GO:0009089">
    <property type="term" value="P:lysine biosynthetic process via diaminopimelate"/>
    <property type="evidence" value="ECO:0007669"/>
    <property type="project" value="UniProtKB-UniRule"/>
</dbReference>
<evidence type="ECO:0000256" key="9">
    <source>
        <dbReference type="ARBA" id="ARBA00060983"/>
    </source>
</evidence>
<feature type="domain" description="Orn/DAP/Arg decarboxylase 2 N-terminal" evidence="16">
    <location>
        <begin position="37"/>
        <end position="280"/>
    </location>
</feature>
<comment type="subunit">
    <text evidence="12">Homodimer.</text>
</comment>
<dbReference type="InterPro" id="IPR029066">
    <property type="entry name" value="PLP-binding_barrel"/>
</dbReference>
<dbReference type="PANTHER" id="PTHR43727">
    <property type="entry name" value="DIAMINOPIMELATE DECARBOXYLASE"/>
    <property type="match status" value="1"/>
</dbReference>
<evidence type="ECO:0000256" key="14">
    <source>
        <dbReference type="RuleBase" id="RU003738"/>
    </source>
</evidence>
<dbReference type="CDD" id="cd06828">
    <property type="entry name" value="PLPDE_III_DapDC"/>
    <property type="match status" value="1"/>
</dbReference>
<dbReference type="UniPathway" id="UPA00034">
    <property type="reaction ID" value="UER00027"/>
</dbReference>
<evidence type="ECO:0000256" key="8">
    <source>
        <dbReference type="ARBA" id="ARBA00060643"/>
    </source>
</evidence>
<dbReference type="GO" id="GO:0030170">
    <property type="term" value="F:pyridoxal phosphate binding"/>
    <property type="evidence" value="ECO:0007669"/>
    <property type="project" value="UniProtKB-UniRule"/>
</dbReference>
<dbReference type="PROSITE" id="PS00879">
    <property type="entry name" value="ODR_DC_2_2"/>
    <property type="match status" value="1"/>
</dbReference>
<evidence type="ECO:0000256" key="2">
    <source>
        <dbReference type="ARBA" id="ARBA00022605"/>
    </source>
</evidence>
<evidence type="ECO:0000256" key="10">
    <source>
        <dbReference type="ARBA" id="ARBA00066427"/>
    </source>
</evidence>
<evidence type="ECO:0000256" key="6">
    <source>
        <dbReference type="ARBA" id="ARBA00023239"/>
    </source>
</evidence>
<keyword evidence="3 12" id="KW-0210">Decarboxylase</keyword>
<reference evidence="17 18" key="1">
    <citation type="submission" date="2017-09" db="EMBL/GenBank/DDBJ databases">
        <title>Depth-based differentiation of microbial function through sediment-hosted aquifers and enrichment of novel symbionts in the deep terrestrial subsurface.</title>
        <authorList>
            <person name="Probst A.J."/>
            <person name="Ladd B."/>
            <person name="Jarett J.K."/>
            <person name="Geller-Mcgrath D.E."/>
            <person name="Sieber C.M."/>
            <person name="Emerson J.B."/>
            <person name="Anantharaman K."/>
            <person name="Thomas B.C."/>
            <person name="Malmstrom R."/>
            <person name="Stieglmeier M."/>
            <person name="Klingl A."/>
            <person name="Woyke T."/>
            <person name="Ryan C.M."/>
            <person name="Banfield J.F."/>
        </authorList>
    </citation>
    <scope>NUCLEOTIDE SEQUENCE [LARGE SCALE GENOMIC DNA]</scope>
    <source>
        <strain evidence="17">CG12_big_fil_rev_8_21_14_0_65_43_15</strain>
    </source>
</reference>
<sequence>MHDFKFKNKKLYCENIDVEYLARRFGTPLYVYSYSTLINHYLKLKDAFKSINPLICYSVKANSNMAIIESLINKGAGLDVVSGGELFRALKAGCPANRIVYASVGKTDNEIKEALSAGILFFNVESLPELENINRIARKLDKAARVAIRINPDVEAKTHKFITTGKITNKFGIDLNSAYNILLMRSKFSNIDISGLHIHIGSQITNGEPFVAAITKIIKFIGQLKKKGIGLEYLNIGGGLGIVYDKETPQTAMKFAKKALPLLKATGLKIIMEPGRFIVGNAGIMVTKVLYVKPTPKKKFIIVDAGMNDLIRPALYGAYHQILPLSLVSGRREKVDVVGPICESGDFFAKDRIMPKVSEGDYIAVMSAGAYGFTMASNYNSRRRACEILVSGTDVSVIRDRETYGDLIRNEKY</sequence>
<dbReference type="EC" id="4.1.1.20" evidence="10 12"/>
<comment type="cofactor">
    <cofactor evidence="1 12 13 14">
        <name>pyridoxal 5'-phosphate</name>
        <dbReference type="ChEBI" id="CHEBI:597326"/>
    </cofactor>
</comment>
<dbReference type="PANTHER" id="PTHR43727:SF2">
    <property type="entry name" value="GROUP IV DECARBOXYLASE"/>
    <property type="match status" value="1"/>
</dbReference>
<keyword evidence="5 12" id="KW-0457">Lysine biosynthesis</keyword>
<dbReference type="PRINTS" id="PR01181">
    <property type="entry name" value="DAPDCRBXLASE"/>
</dbReference>
<feature type="binding site" evidence="12">
    <location>
        <position position="312"/>
    </location>
    <ligand>
        <name>substrate</name>
    </ligand>
</feature>
<keyword evidence="2 12" id="KW-0028">Amino-acid biosynthesis</keyword>
<feature type="binding site" evidence="12">
    <location>
        <position position="316"/>
    </location>
    <ligand>
        <name>substrate</name>
    </ligand>
</feature>
<dbReference type="FunFam" id="2.40.37.10:FF:000003">
    <property type="entry name" value="Diaminopimelate decarboxylase"/>
    <property type="match status" value="1"/>
</dbReference>
<evidence type="ECO:0000256" key="5">
    <source>
        <dbReference type="ARBA" id="ARBA00023154"/>
    </source>
</evidence>
<comment type="similarity">
    <text evidence="9 12">Belongs to the Orn/Lys/Arg decarboxylase class-II family. LysA subfamily.</text>
</comment>
<name>A0A2J0LJF9_9BACT</name>
<feature type="binding site" evidence="12">
    <location>
        <position position="239"/>
    </location>
    <ligand>
        <name>pyridoxal 5'-phosphate</name>
        <dbReference type="ChEBI" id="CHEBI:597326"/>
    </ligand>
</feature>
<dbReference type="InterPro" id="IPR000183">
    <property type="entry name" value="Orn/DAP/Arg_de-COase"/>
</dbReference>
<feature type="binding site" evidence="12">
    <location>
        <begin position="273"/>
        <end position="276"/>
    </location>
    <ligand>
        <name>pyridoxal 5'-phosphate</name>
        <dbReference type="ChEBI" id="CHEBI:597326"/>
    </ligand>
</feature>
<feature type="modified residue" description="N6-(pyridoxal phosphate)lysine" evidence="12 13">
    <location>
        <position position="60"/>
    </location>
</feature>
<comment type="function">
    <text evidence="12">Specifically catalyzes the decarboxylation of meso-diaminopimelate (meso-DAP) to L-lysine.</text>
</comment>
<feature type="binding site" evidence="12">
    <location>
        <position position="276"/>
    </location>
    <ligand>
        <name>substrate</name>
    </ligand>
</feature>
<feature type="binding site" evidence="12">
    <location>
        <position position="371"/>
    </location>
    <ligand>
        <name>pyridoxal 5'-phosphate</name>
        <dbReference type="ChEBI" id="CHEBI:597326"/>
    </ligand>
</feature>
<evidence type="ECO:0000256" key="3">
    <source>
        <dbReference type="ARBA" id="ARBA00022793"/>
    </source>
</evidence>
<dbReference type="NCBIfam" id="TIGR01048">
    <property type="entry name" value="lysA"/>
    <property type="match status" value="1"/>
</dbReference>
<dbReference type="InterPro" id="IPR022643">
    <property type="entry name" value="De-COase2_C"/>
</dbReference>
<keyword evidence="4 12" id="KW-0663">Pyridoxal phosphate</keyword>
<dbReference type="InterPro" id="IPR022644">
    <property type="entry name" value="De-COase2_N"/>
</dbReference>
<dbReference type="PRINTS" id="PR01179">
    <property type="entry name" value="ODADCRBXLASE"/>
</dbReference>
<comment type="catalytic activity">
    <reaction evidence="7 12 14">
        <text>meso-2,6-diaminopimelate + H(+) = L-lysine + CO2</text>
        <dbReference type="Rhea" id="RHEA:15101"/>
        <dbReference type="ChEBI" id="CHEBI:15378"/>
        <dbReference type="ChEBI" id="CHEBI:16526"/>
        <dbReference type="ChEBI" id="CHEBI:32551"/>
        <dbReference type="ChEBI" id="CHEBI:57791"/>
        <dbReference type="EC" id="4.1.1.20"/>
    </reaction>
</comment>
<evidence type="ECO:0000313" key="17">
    <source>
        <dbReference type="EMBL" id="PIW66180.1"/>
    </source>
</evidence>
<evidence type="ECO:0000256" key="11">
    <source>
        <dbReference type="ARBA" id="ARBA00074972"/>
    </source>
</evidence>
<organism evidence="17 18">
    <name type="scientific">Candidatus Taenaricola geysiri</name>
    <dbReference type="NCBI Taxonomy" id="1974752"/>
    <lineage>
        <taxon>Bacteria</taxon>
        <taxon>Pseudomonadati</taxon>
        <taxon>Candidatus Omnitrophota</taxon>
        <taxon>Candidatus Taenaricola</taxon>
    </lineage>
</organism>
<evidence type="ECO:0000256" key="4">
    <source>
        <dbReference type="ARBA" id="ARBA00022898"/>
    </source>
</evidence>
<comment type="pathway">
    <text evidence="8 12 14">Amino-acid biosynthesis; L-lysine biosynthesis via DAP pathway; L-lysine from DL-2,6-diaminopimelate: step 1/1.</text>
</comment>
<feature type="binding site" evidence="12">
    <location>
        <position position="371"/>
    </location>
    <ligand>
        <name>substrate</name>
    </ligand>
</feature>
<dbReference type="SUPFAM" id="SSF51419">
    <property type="entry name" value="PLP-binding barrel"/>
    <property type="match status" value="1"/>
</dbReference>
<accession>A0A2J0LJF9</accession>
<dbReference type="GO" id="GO:0008836">
    <property type="term" value="F:diaminopimelate decarboxylase activity"/>
    <property type="evidence" value="ECO:0007669"/>
    <property type="project" value="UniProtKB-UniRule"/>
</dbReference>
<keyword evidence="6 12" id="KW-0456">Lyase</keyword>
<dbReference type="HAMAP" id="MF_02120">
    <property type="entry name" value="LysA"/>
    <property type="match status" value="1"/>
</dbReference>
<gene>
    <name evidence="12 17" type="primary">lysA</name>
    <name evidence="17" type="ORF">COW11_04760</name>
</gene>
<dbReference type="EMBL" id="PFGP01000107">
    <property type="protein sequence ID" value="PIW66180.1"/>
    <property type="molecule type" value="Genomic_DNA"/>
</dbReference>
<evidence type="ECO:0000259" key="16">
    <source>
        <dbReference type="Pfam" id="PF02784"/>
    </source>
</evidence>
<dbReference type="InterPro" id="IPR022657">
    <property type="entry name" value="De-COase2_CS"/>
</dbReference>
<dbReference type="SUPFAM" id="SSF50621">
    <property type="entry name" value="Alanine racemase C-terminal domain-like"/>
    <property type="match status" value="1"/>
</dbReference>
<dbReference type="Gene3D" id="2.40.37.10">
    <property type="entry name" value="Lyase, Ornithine Decarboxylase, Chain A, domain 1"/>
    <property type="match status" value="1"/>
</dbReference>
<feature type="active site" description="Proton donor" evidence="13">
    <location>
        <position position="342"/>
    </location>
</feature>
<feature type="binding site" evidence="12">
    <location>
        <position position="343"/>
    </location>
    <ligand>
        <name>substrate</name>
    </ligand>
</feature>
<comment type="caution">
    <text evidence="17">The sequence shown here is derived from an EMBL/GenBank/DDBJ whole genome shotgun (WGS) entry which is preliminary data.</text>
</comment>